<feature type="transmembrane region" description="Helical" evidence="1">
    <location>
        <begin position="82"/>
        <end position="103"/>
    </location>
</feature>
<protein>
    <submittedName>
        <fullName evidence="2">Uncharacterized protein</fullName>
    </submittedName>
</protein>
<sequence>MKKTRVEDLMVEKVKDEAKGILIEISGIKKAYKYKIETRFKQVLNNLKTAIQFIIQIMPIVAVALVIYVVRMGYLGSNPSDARISISIALISTYIALFGSIYLPLMKLLYIPKEYTYSYRVKNKQRVNELIVAIKDTKGKGINVIVLKINTIHNGQDMYLEIIYK</sequence>
<keyword evidence="1" id="KW-1133">Transmembrane helix</keyword>
<dbReference type="AlphaFoldDB" id="A0A645H226"/>
<evidence type="ECO:0000313" key="2">
    <source>
        <dbReference type="EMBL" id="MPN30394.1"/>
    </source>
</evidence>
<dbReference type="EMBL" id="VSSQ01081493">
    <property type="protein sequence ID" value="MPN30394.1"/>
    <property type="molecule type" value="Genomic_DNA"/>
</dbReference>
<reference evidence="2" key="1">
    <citation type="submission" date="2019-08" db="EMBL/GenBank/DDBJ databases">
        <authorList>
            <person name="Kucharzyk K."/>
            <person name="Murdoch R.W."/>
            <person name="Higgins S."/>
            <person name="Loffler F."/>
        </authorList>
    </citation>
    <scope>NUCLEOTIDE SEQUENCE</scope>
</reference>
<evidence type="ECO:0000256" key="1">
    <source>
        <dbReference type="SAM" id="Phobius"/>
    </source>
</evidence>
<organism evidence="2">
    <name type="scientific">bioreactor metagenome</name>
    <dbReference type="NCBI Taxonomy" id="1076179"/>
    <lineage>
        <taxon>unclassified sequences</taxon>
        <taxon>metagenomes</taxon>
        <taxon>ecological metagenomes</taxon>
    </lineage>
</organism>
<keyword evidence="1" id="KW-0472">Membrane</keyword>
<accession>A0A645H226</accession>
<feature type="transmembrane region" description="Helical" evidence="1">
    <location>
        <begin position="49"/>
        <end position="70"/>
    </location>
</feature>
<comment type="caution">
    <text evidence="2">The sequence shown here is derived from an EMBL/GenBank/DDBJ whole genome shotgun (WGS) entry which is preliminary data.</text>
</comment>
<keyword evidence="1" id="KW-0812">Transmembrane</keyword>
<name>A0A645H226_9ZZZZ</name>
<proteinExistence type="predicted"/>
<gene>
    <name evidence="2" type="ORF">SDC9_177865</name>
</gene>